<keyword evidence="3" id="KW-1185">Reference proteome</keyword>
<dbReference type="RefSeq" id="WP_277104859.1">
    <property type="nucleotide sequence ID" value="NZ_BAAAJS010000073.1"/>
</dbReference>
<sequence length="268" mass="28787">MLDVNFDAWPADNVAAAAFSGGVQVASHGDVSHVFELASVTKLLAAYGFLIAIEEGVFDLDSPVAGSTVRHLLAHASGVGFKKGDPLRPPATRRVYSSYGFELLADAVAKEAEMPFAQYVDEAVFAPLGMSSTVLWGSAGHEARSCVSDLSNFVQELLNPTLIDQRTLDVASSVHFPELSGVVPGFGMQRPCPWGLGFEIRGVKDPHWLGAQMPEKVVGHFGQSGTYVWVAPEKGVGMVVLTDRPFGNWAKPLWSETNEALFKALVEL</sequence>
<evidence type="ECO:0000313" key="3">
    <source>
        <dbReference type="Proteomes" id="UP001183619"/>
    </source>
</evidence>
<dbReference type="Gene3D" id="3.40.710.10">
    <property type="entry name" value="DD-peptidase/beta-lactamase superfamily"/>
    <property type="match status" value="1"/>
</dbReference>
<reference evidence="2 3" key="1">
    <citation type="submission" date="2023-07" db="EMBL/GenBank/DDBJ databases">
        <title>Sequencing the genomes of 1000 actinobacteria strains.</title>
        <authorList>
            <person name="Klenk H.-P."/>
        </authorList>
    </citation>
    <scope>NUCLEOTIDE SEQUENCE [LARGE SCALE GENOMIC DNA]</scope>
    <source>
        <strain evidence="2 3">DSM 44508</strain>
    </source>
</reference>
<dbReference type="InterPro" id="IPR050789">
    <property type="entry name" value="Diverse_Enzym_Activities"/>
</dbReference>
<feature type="domain" description="Beta-lactamase-related" evidence="1">
    <location>
        <begin position="30"/>
        <end position="248"/>
    </location>
</feature>
<dbReference type="Proteomes" id="UP001183619">
    <property type="component" value="Unassembled WGS sequence"/>
</dbReference>
<proteinExistence type="predicted"/>
<evidence type="ECO:0000259" key="1">
    <source>
        <dbReference type="Pfam" id="PF00144"/>
    </source>
</evidence>
<protein>
    <submittedName>
        <fullName evidence="2">CubicO group peptidase (Beta-lactamase class C family)</fullName>
    </submittedName>
</protein>
<dbReference type="PANTHER" id="PTHR43283:SF15">
    <property type="entry name" value="CONSERVED PROTEIN"/>
    <property type="match status" value="1"/>
</dbReference>
<evidence type="ECO:0000313" key="2">
    <source>
        <dbReference type="EMBL" id="MDR7356287.1"/>
    </source>
</evidence>
<dbReference type="SUPFAM" id="SSF56601">
    <property type="entry name" value="beta-lactamase/transpeptidase-like"/>
    <property type="match status" value="1"/>
</dbReference>
<dbReference type="InterPro" id="IPR012338">
    <property type="entry name" value="Beta-lactam/transpept-like"/>
</dbReference>
<gene>
    <name evidence="2" type="ORF">J2S37_002825</name>
</gene>
<name>A0ABU2BCC1_9CORY</name>
<organism evidence="2 3">
    <name type="scientific">Corynebacterium felinum</name>
    <dbReference type="NCBI Taxonomy" id="131318"/>
    <lineage>
        <taxon>Bacteria</taxon>
        <taxon>Bacillati</taxon>
        <taxon>Actinomycetota</taxon>
        <taxon>Actinomycetes</taxon>
        <taxon>Mycobacteriales</taxon>
        <taxon>Corynebacteriaceae</taxon>
        <taxon>Corynebacterium</taxon>
    </lineage>
</organism>
<dbReference type="InterPro" id="IPR001466">
    <property type="entry name" value="Beta-lactam-related"/>
</dbReference>
<dbReference type="EMBL" id="JAVDYF010000001">
    <property type="protein sequence ID" value="MDR7356287.1"/>
    <property type="molecule type" value="Genomic_DNA"/>
</dbReference>
<dbReference type="PANTHER" id="PTHR43283">
    <property type="entry name" value="BETA-LACTAMASE-RELATED"/>
    <property type="match status" value="1"/>
</dbReference>
<accession>A0ABU2BCC1</accession>
<dbReference type="Pfam" id="PF00144">
    <property type="entry name" value="Beta-lactamase"/>
    <property type="match status" value="1"/>
</dbReference>
<comment type="caution">
    <text evidence="2">The sequence shown here is derived from an EMBL/GenBank/DDBJ whole genome shotgun (WGS) entry which is preliminary data.</text>
</comment>